<feature type="transmembrane region" description="Helical" evidence="7">
    <location>
        <begin position="140"/>
        <end position="164"/>
    </location>
</feature>
<evidence type="ECO:0000256" key="4">
    <source>
        <dbReference type="ARBA" id="ARBA00022824"/>
    </source>
</evidence>
<comment type="subcellular location">
    <subcellularLocation>
        <location evidence="1">Endoplasmic reticulum membrane</location>
        <topology evidence="1">Multi-pass membrane protein</topology>
    </subcellularLocation>
</comment>
<feature type="transmembrane region" description="Helical" evidence="7">
    <location>
        <begin position="59"/>
        <end position="77"/>
    </location>
</feature>
<dbReference type="AlphaFoldDB" id="A0A915DP58"/>
<reference evidence="9" key="1">
    <citation type="submission" date="2022-11" db="UniProtKB">
        <authorList>
            <consortium name="WormBaseParasite"/>
        </authorList>
    </citation>
    <scope>IDENTIFICATION</scope>
</reference>
<evidence type="ECO:0000256" key="7">
    <source>
        <dbReference type="SAM" id="Phobius"/>
    </source>
</evidence>
<evidence type="ECO:0000256" key="6">
    <source>
        <dbReference type="ARBA" id="ARBA00023136"/>
    </source>
</evidence>
<dbReference type="WBParaSite" id="jg22068">
    <property type="protein sequence ID" value="jg22068"/>
    <property type="gene ID" value="jg22068"/>
</dbReference>
<proteinExistence type="inferred from homology"/>
<evidence type="ECO:0000256" key="1">
    <source>
        <dbReference type="ARBA" id="ARBA00004477"/>
    </source>
</evidence>
<evidence type="ECO:0000256" key="2">
    <source>
        <dbReference type="ARBA" id="ARBA00008462"/>
    </source>
</evidence>
<keyword evidence="4" id="KW-0256">Endoplasmic reticulum</keyword>
<dbReference type="GO" id="GO:0007029">
    <property type="term" value="P:endoplasmic reticulum organization"/>
    <property type="evidence" value="ECO:0007669"/>
    <property type="project" value="InterPro"/>
</dbReference>
<keyword evidence="6 7" id="KW-0472">Membrane</keyword>
<feature type="transmembrane region" description="Helical" evidence="7">
    <location>
        <begin position="89"/>
        <end position="108"/>
    </location>
</feature>
<dbReference type="PANTHER" id="PTHR20955">
    <property type="entry name" value="PROTEIN JAGUNAL HOMOLOG 1"/>
    <property type="match status" value="1"/>
</dbReference>
<keyword evidence="5 7" id="KW-1133">Transmembrane helix</keyword>
<dbReference type="InterPro" id="IPR009787">
    <property type="entry name" value="Jagunal"/>
</dbReference>
<feature type="transmembrane region" description="Helical" evidence="7">
    <location>
        <begin position="35"/>
        <end position="53"/>
    </location>
</feature>
<name>A0A915DP58_9BILA</name>
<accession>A0A915DP58</accession>
<dbReference type="Proteomes" id="UP000887574">
    <property type="component" value="Unplaced"/>
</dbReference>
<sequence length="175" mass="20159">MASKSGARPQGTDGSDFQHRQKVATNFKYSVQYKMYMKCLLPSICLFFFNLDLPAAYPWERVWCFSFIPILIALASFPKNKANLLSYHYYAQFLFGILPCAIGIGSQLPELVDYMKNTVCVTCSSKSSTPTFKGHFPMVILWYIFFLIAFQIHGFAMYFSYNLLASWKPDLKKKE</sequence>
<evidence type="ECO:0000256" key="5">
    <source>
        <dbReference type="ARBA" id="ARBA00022989"/>
    </source>
</evidence>
<organism evidence="8 9">
    <name type="scientific">Ditylenchus dipsaci</name>
    <dbReference type="NCBI Taxonomy" id="166011"/>
    <lineage>
        <taxon>Eukaryota</taxon>
        <taxon>Metazoa</taxon>
        <taxon>Ecdysozoa</taxon>
        <taxon>Nematoda</taxon>
        <taxon>Chromadorea</taxon>
        <taxon>Rhabditida</taxon>
        <taxon>Tylenchina</taxon>
        <taxon>Tylenchomorpha</taxon>
        <taxon>Sphaerularioidea</taxon>
        <taxon>Anguinidae</taxon>
        <taxon>Anguininae</taxon>
        <taxon>Ditylenchus</taxon>
    </lineage>
</organism>
<dbReference type="Pfam" id="PF07086">
    <property type="entry name" value="Jagunal"/>
    <property type="match status" value="1"/>
</dbReference>
<keyword evidence="8" id="KW-1185">Reference proteome</keyword>
<evidence type="ECO:0000313" key="8">
    <source>
        <dbReference type="Proteomes" id="UP000887574"/>
    </source>
</evidence>
<comment type="similarity">
    <text evidence="2">Belongs to the jagunal family.</text>
</comment>
<protein>
    <submittedName>
        <fullName evidence="9">Protein jagunal</fullName>
    </submittedName>
</protein>
<evidence type="ECO:0000256" key="3">
    <source>
        <dbReference type="ARBA" id="ARBA00022692"/>
    </source>
</evidence>
<dbReference type="GO" id="GO:0005789">
    <property type="term" value="C:endoplasmic reticulum membrane"/>
    <property type="evidence" value="ECO:0007669"/>
    <property type="project" value="UniProtKB-SubCell"/>
</dbReference>
<evidence type="ECO:0000313" key="9">
    <source>
        <dbReference type="WBParaSite" id="jg22068"/>
    </source>
</evidence>
<keyword evidence="3 7" id="KW-0812">Transmembrane</keyword>
<dbReference type="PANTHER" id="PTHR20955:SF1">
    <property type="entry name" value="PROTEIN JAGUNAL HOMOLOG 1"/>
    <property type="match status" value="1"/>
</dbReference>
<dbReference type="GO" id="GO:0016192">
    <property type="term" value="P:vesicle-mediated transport"/>
    <property type="evidence" value="ECO:0007669"/>
    <property type="project" value="TreeGrafter"/>
</dbReference>